<dbReference type="AlphaFoldDB" id="A0A0F8XER0"/>
<proteinExistence type="predicted"/>
<evidence type="ECO:0000313" key="1">
    <source>
        <dbReference type="EMBL" id="KKK67642.1"/>
    </source>
</evidence>
<gene>
    <name evidence="1" type="ORF">LCGC14_2952020</name>
</gene>
<reference evidence="1" key="1">
    <citation type="journal article" date="2015" name="Nature">
        <title>Complex archaea that bridge the gap between prokaryotes and eukaryotes.</title>
        <authorList>
            <person name="Spang A."/>
            <person name="Saw J.H."/>
            <person name="Jorgensen S.L."/>
            <person name="Zaremba-Niedzwiedzka K."/>
            <person name="Martijn J."/>
            <person name="Lind A.E."/>
            <person name="van Eijk R."/>
            <person name="Schleper C."/>
            <person name="Guy L."/>
            <person name="Ettema T.J."/>
        </authorList>
    </citation>
    <scope>NUCLEOTIDE SEQUENCE</scope>
</reference>
<comment type="caution">
    <text evidence="1">The sequence shown here is derived from an EMBL/GenBank/DDBJ whole genome shotgun (WGS) entry which is preliminary data.</text>
</comment>
<dbReference type="EMBL" id="LAZR01059510">
    <property type="protein sequence ID" value="KKK67642.1"/>
    <property type="molecule type" value="Genomic_DNA"/>
</dbReference>
<accession>A0A0F8XER0</accession>
<organism evidence="1">
    <name type="scientific">marine sediment metagenome</name>
    <dbReference type="NCBI Taxonomy" id="412755"/>
    <lineage>
        <taxon>unclassified sequences</taxon>
        <taxon>metagenomes</taxon>
        <taxon>ecological metagenomes</taxon>
    </lineage>
</organism>
<sequence length="94" mass="11020">MVQIIEEKDITDLSKNSTNMYNLLRLAMGNKYVIEGEDSMLISRAGRRALTYDIGKMIKQRHFSDYFLYLPHDSEDAKFGWKWIIDSPHAEYQG</sequence>
<protein>
    <submittedName>
        <fullName evidence="1">Uncharacterized protein</fullName>
    </submittedName>
</protein>
<feature type="non-terminal residue" evidence="1">
    <location>
        <position position="94"/>
    </location>
</feature>
<name>A0A0F8XER0_9ZZZZ</name>